<feature type="transmembrane region" description="Helical" evidence="1">
    <location>
        <begin position="12"/>
        <end position="34"/>
    </location>
</feature>
<protein>
    <recommendedName>
        <fullName evidence="4">Integral membrane protein</fullName>
    </recommendedName>
</protein>
<gene>
    <name evidence="2" type="ORF">RU97_GL000721</name>
</gene>
<comment type="caution">
    <text evidence="2">The sequence shown here is derived from an EMBL/GenBank/DDBJ whole genome shotgun (WGS) entry which is preliminary data.</text>
</comment>
<dbReference type="EMBL" id="JXKH01000002">
    <property type="protein sequence ID" value="OJG19150.1"/>
    <property type="molecule type" value="Genomic_DNA"/>
</dbReference>
<dbReference type="AlphaFoldDB" id="A0A1L8RHA7"/>
<feature type="transmembrane region" description="Helical" evidence="1">
    <location>
        <begin position="102"/>
        <end position="124"/>
    </location>
</feature>
<feature type="transmembrane region" description="Helical" evidence="1">
    <location>
        <begin position="163"/>
        <end position="187"/>
    </location>
</feature>
<dbReference type="Pfam" id="PF19700">
    <property type="entry name" value="DUF6198"/>
    <property type="match status" value="1"/>
</dbReference>
<proteinExistence type="predicted"/>
<evidence type="ECO:0008006" key="4">
    <source>
        <dbReference type="Google" id="ProtNLM"/>
    </source>
</evidence>
<evidence type="ECO:0000256" key="1">
    <source>
        <dbReference type="SAM" id="Phobius"/>
    </source>
</evidence>
<organism evidence="2 3">
    <name type="scientific">Enterococcus canis</name>
    <dbReference type="NCBI Taxonomy" id="214095"/>
    <lineage>
        <taxon>Bacteria</taxon>
        <taxon>Bacillati</taxon>
        <taxon>Bacillota</taxon>
        <taxon>Bacilli</taxon>
        <taxon>Lactobacillales</taxon>
        <taxon>Enterococcaceae</taxon>
        <taxon>Enterococcus</taxon>
    </lineage>
</organism>
<feature type="transmembrane region" description="Helical" evidence="1">
    <location>
        <begin position="79"/>
        <end position="96"/>
    </location>
</feature>
<dbReference type="Proteomes" id="UP000181884">
    <property type="component" value="Unassembled WGS sequence"/>
</dbReference>
<keyword evidence="3" id="KW-1185">Reference proteome</keyword>
<accession>A0A1L8RHA7</accession>
<dbReference type="InterPro" id="IPR038750">
    <property type="entry name" value="YczE/YyaS-like"/>
</dbReference>
<dbReference type="PANTHER" id="PTHR40078">
    <property type="entry name" value="INTEGRAL MEMBRANE PROTEIN-RELATED"/>
    <property type="match status" value="1"/>
</dbReference>
<feature type="transmembrane region" description="Helical" evidence="1">
    <location>
        <begin position="54"/>
        <end position="72"/>
    </location>
</feature>
<sequence length="208" mass="22271">MKKSGRAWLVRTLAALLGVAILALGATILRVGLLGLDPFTASNIGMGAKFGLSLGVYQLGVNLIMALGIFIFGRKYIGLGTVINMVLAGFFIDLMTPLLESFHFSITLASQAVFLVIGIFLFSLGTSFYMSADLGSAPYDALAPVIVDHTNWPYRVVRVIQDLAFVTLAFFAGGPIGVGTVITAFFMGPLIGLWNKFSVKWINQLAGE</sequence>
<evidence type="ECO:0000313" key="3">
    <source>
        <dbReference type="Proteomes" id="UP000181884"/>
    </source>
</evidence>
<keyword evidence="1" id="KW-1133">Transmembrane helix</keyword>
<reference evidence="2 3" key="1">
    <citation type="submission" date="2014-12" db="EMBL/GenBank/DDBJ databases">
        <title>Draft genome sequences of 29 type strains of Enterococci.</title>
        <authorList>
            <person name="Zhong Z."/>
            <person name="Sun Z."/>
            <person name="Liu W."/>
            <person name="Zhang W."/>
            <person name="Zhang H."/>
        </authorList>
    </citation>
    <scope>NUCLEOTIDE SEQUENCE [LARGE SCALE GENOMIC DNA]</scope>
    <source>
        <strain evidence="2 3">DSM 17029</strain>
    </source>
</reference>
<name>A0A1L8RHA7_9ENTE</name>
<keyword evidence="1" id="KW-0472">Membrane</keyword>
<dbReference type="RefSeq" id="WP_067389285.1">
    <property type="nucleotide sequence ID" value="NZ_JXKH01000002.1"/>
</dbReference>
<evidence type="ECO:0000313" key="2">
    <source>
        <dbReference type="EMBL" id="OJG19150.1"/>
    </source>
</evidence>
<dbReference type="STRING" id="214095.RU97_GL000721"/>
<keyword evidence="1" id="KW-0812">Transmembrane</keyword>
<dbReference type="PANTHER" id="PTHR40078:SF1">
    <property type="entry name" value="INTEGRAL MEMBRANE PROTEIN"/>
    <property type="match status" value="1"/>
</dbReference>